<organism evidence="2 3">
    <name type="scientific">Candidatus Nomurabacteria bacterium GW2011_GWB1_37_5</name>
    <dbReference type="NCBI Taxonomy" id="1618742"/>
    <lineage>
        <taxon>Bacteria</taxon>
        <taxon>Candidatus Nomuraibacteriota</taxon>
    </lineage>
</organism>
<dbReference type="PANTHER" id="PTHR34322:SF2">
    <property type="entry name" value="TRANSPOSASE IS200-LIKE DOMAIN-CONTAINING PROTEIN"/>
    <property type="match status" value="1"/>
</dbReference>
<dbReference type="Proteomes" id="UP000033876">
    <property type="component" value="Unassembled WGS sequence"/>
</dbReference>
<dbReference type="Pfam" id="PF01797">
    <property type="entry name" value="Y1_Tnp"/>
    <property type="match status" value="1"/>
</dbReference>
<evidence type="ECO:0000313" key="3">
    <source>
        <dbReference type="Proteomes" id="UP000033876"/>
    </source>
</evidence>
<gene>
    <name evidence="2" type="ORF">US50_C0053G0002</name>
</gene>
<reference evidence="2 3" key="1">
    <citation type="journal article" date="2015" name="Nature">
        <title>rRNA introns, odd ribosomes, and small enigmatic genomes across a large radiation of phyla.</title>
        <authorList>
            <person name="Brown C.T."/>
            <person name="Hug L.A."/>
            <person name="Thomas B.C."/>
            <person name="Sharon I."/>
            <person name="Castelle C.J."/>
            <person name="Singh A."/>
            <person name="Wilkins M.J."/>
            <person name="Williams K.H."/>
            <person name="Banfield J.F."/>
        </authorList>
    </citation>
    <scope>NUCLEOTIDE SEQUENCE [LARGE SCALE GENOMIC DNA]</scope>
</reference>
<evidence type="ECO:0000313" key="2">
    <source>
        <dbReference type="EMBL" id="KKQ34306.1"/>
    </source>
</evidence>
<dbReference type="GO" id="GO:0004803">
    <property type="term" value="F:transposase activity"/>
    <property type="evidence" value="ECO:0007669"/>
    <property type="project" value="InterPro"/>
</dbReference>
<dbReference type="AlphaFoldDB" id="A0A0G0K0Y5"/>
<dbReference type="GO" id="GO:0003677">
    <property type="term" value="F:DNA binding"/>
    <property type="evidence" value="ECO:0007669"/>
    <property type="project" value="InterPro"/>
</dbReference>
<sequence length="247" mass="29904">MFMLRKVPLELGEYYHVYNRGIERRTIYLSHLDHSRFMLLLYLCNTTENIQLNQILNRIKRNKEKDGNKIDQNDILELYNIPKKDELVSICSYCLMPNHFHIILKEIKEGGISSFMQKLLTSYSMYFNIKNTRSGSLFMKPFRSKHINDDNYFRYLLGYIHLNPVKLIDPKWRNDRLTDVNKIHDYLSNYKYSSLYEFSKNGNSRPESVIINKKSLPNYFKNDLEFNDFINYWLEYSRKYKKEAFFD</sequence>
<proteinExistence type="predicted"/>
<dbReference type="EMBL" id="LBTF01000053">
    <property type="protein sequence ID" value="KKQ34306.1"/>
    <property type="molecule type" value="Genomic_DNA"/>
</dbReference>
<feature type="domain" description="Transposase IS200-like" evidence="1">
    <location>
        <begin position="10"/>
        <end position="163"/>
    </location>
</feature>
<dbReference type="Gene3D" id="3.30.70.1290">
    <property type="entry name" value="Transposase IS200-like"/>
    <property type="match status" value="1"/>
</dbReference>
<dbReference type="PANTHER" id="PTHR34322">
    <property type="entry name" value="TRANSPOSASE, Y1_TNP DOMAIN-CONTAINING"/>
    <property type="match status" value="1"/>
</dbReference>
<comment type="caution">
    <text evidence="2">The sequence shown here is derived from an EMBL/GenBank/DDBJ whole genome shotgun (WGS) entry which is preliminary data.</text>
</comment>
<accession>A0A0G0K0Y5</accession>
<dbReference type="GO" id="GO:0006313">
    <property type="term" value="P:DNA transposition"/>
    <property type="evidence" value="ECO:0007669"/>
    <property type="project" value="InterPro"/>
</dbReference>
<name>A0A0G0K0Y5_9BACT</name>
<evidence type="ECO:0000259" key="1">
    <source>
        <dbReference type="SMART" id="SM01321"/>
    </source>
</evidence>
<dbReference type="InterPro" id="IPR036515">
    <property type="entry name" value="Transposase_17_sf"/>
</dbReference>
<dbReference type="InterPro" id="IPR002686">
    <property type="entry name" value="Transposase_17"/>
</dbReference>
<protein>
    <submittedName>
        <fullName evidence="2">Transposase</fullName>
    </submittedName>
</protein>
<dbReference type="SMART" id="SM01321">
    <property type="entry name" value="Y1_Tnp"/>
    <property type="match status" value="1"/>
</dbReference>
<dbReference type="SUPFAM" id="SSF143422">
    <property type="entry name" value="Transposase IS200-like"/>
    <property type="match status" value="1"/>
</dbReference>